<proteinExistence type="predicted"/>
<dbReference type="SUPFAM" id="SSF53756">
    <property type="entry name" value="UDP-Glycosyltransferase/glycogen phosphorylase"/>
    <property type="match status" value="1"/>
</dbReference>
<evidence type="ECO:0000256" key="1">
    <source>
        <dbReference type="SAM" id="MobiDB-lite"/>
    </source>
</evidence>
<dbReference type="KEGG" id="cfus:CYFUS_002903"/>
<dbReference type="AlphaFoldDB" id="A0A250J277"/>
<dbReference type="PANTHER" id="PTHR12526:SF630">
    <property type="entry name" value="GLYCOSYLTRANSFERASE"/>
    <property type="match status" value="1"/>
</dbReference>
<dbReference type="Gene3D" id="3.40.50.2000">
    <property type="entry name" value="Glycogen Phosphorylase B"/>
    <property type="match status" value="2"/>
</dbReference>
<sequence length="391" mass="42905">MKIVHVVYNMEMGGAEMLVAQLCRMQRGNGHQVEVCAYDKLGALGKVLREEGFTVHVMGEAPVPKTMLRYLKLFRRLRPDVVHCHNPAPTLQAAMGARLAGVDCVLATRHSLVSPPYDRAGEVKFSAWSWLWLDWVAGICEVTCENLRSAPLARREKVVRVYNGTSAIERIPVERVADEFRLLFVGRLAKIKDLGTLIRAVALAAERVPRLRLDVVGDGPVRGELEALARELGATERIRFHGQQLETARFFSGADVFAMSSVSEGLPMSLLQAMSLGLPAVLTDVGGMREVMDLSKSGLLAPVGDSAAMAEAIVRLANDEPLRAEFSRRAVATYQAEFTLERMDAEYMRLYRTAGHRGYGPACTAFIRPSGGRVPGPHPSGTTRRGVAGRR</sequence>
<dbReference type="EMBL" id="CP022098">
    <property type="protein sequence ID" value="ATB37481.1"/>
    <property type="molecule type" value="Genomic_DNA"/>
</dbReference>
<accession>A0A250J277</accession>
<organism evidence="4 5">
    <name type="scientific">Cystobacter fuscus</name>
    <dbReference type="NCBI Taxonomy" id="43"/>
    <lineage>
        <taxon>Bacteria</taxon>
        <taxon>Pseudomonadati</taxon>
        <taxon>Myxococcota</taxon>
        <taxon>Myxococcia</taxon>
        <taxon>Myxococcales</taxon>
        <taxon>Cystobacterineae</taxon>
        <taxon>Archangiaceae</taxon>
        <taxon>Cystobacter</taxon>
    </lineage>
</organism>
<feature type="region of interest" description="Disordered" evidence="1">
    <location>
        <begin position="369"/>
        <end position="391"/>
    </location>
</feature>
<dbReference type="Proteomes" id="UP000217257">
    <property type="component" value="Chromosome"/>
</dbReference>
<dbReference type="Pfam" id="PF13439">
    <property type="entry name" value="Glyco_transf_4"/>
    <property type="match status" value="1"/>
</dbReference>
<dbReference type="RefSeq" id="WP_232537556.1">
    <property type="nucleotide sequence ID" value="NZ_CP022098.1"/>
</dbReference>
<dbReference type="InterPro" id="IPR028098">
    <property type="entry name" value="Glyco_trans_4-like_N"/>
</dbReference>
<evidence type="ECO:0000313" key="5">
    <source>
        <dbReference type="Proteomes" id="UP000217257"/>
    </source>
</evidence>
<evidence type="ECO:0000259" key="3">
    <source>
        <dbReference type="Pfam" id="PF13439"/>
    </source>
</evidence>
<feature type="domain" description="Glycosyltransferase subfamily 4-like N-terminal" evidence="3">
    <location>
        <begin position="12"/>
        <end position="165"/>
    </location>
</feature>
<dbReference type="GO" id="GO:0016757">
    <property type="term" value="F:glycosyltransferase activity"/>
    <property type="evidence" value="ECO:0007669"/>
    <property type="project" value="UniProtKB-ARBA"/>
</dbReference>
<dbReference type="PANTHER" id="PTHR12526">
    <property type="entry name" value="GLYCOSYLTRANSFERASE"/>
    <property type="match status" value="1"/>
</dbReference>
<protein>
    <submittedName>
        <fullName evidence="4">Glycosyl transferase</fullName>
    </submittedName>
</protein>
<name>A0A250J277_9BACT</name>
<evidence type="ECO:0000259" key="2">
    <source>
        <dbReference type="Pfam" id="PF00534"/>
    </source>
</evidence>
<keyword evidence="4" id="KW-0808">Transferase</keyword>
<dbReference type="InterPro" id="IPR001296">
    <property type="entry name" value="Glyco_trans_1"/>
</dbReference>
<feature type="domain" description="Glycosyl transferase family 1" evidence="2">
    <location>
        <begin position="176"/>
        <end position="330"/>
    </location>
</feature>
<evidence type="ECO:0000313" key="4">
    <source>
        <dbReference type="EMBL" id="ATB37481.1"/>
    </source>
</evidence>
<gene>
    <name evidence="4" type="ORF">CYFUS_002903</name>
</gene>
<dbReference type="Pfam" id="PF00534">
    <property type="entry name" value="Glycos_transf_1"/>
    <property type="match status" value="1"/>
</dbReference>
<reference evidence="4 5" key="1">
    <citation type="submission" date="2017-06" db="EMBL/GenBank/DDBJ databases">
        <title>Sequencing and comparative analysis of myxobacterial genomes.</title>
        <authorList>
            <person name="Rupp O."/>
            <person name="Goesmann A."/>
            <person name="Sogaard-Andersen L."/>
        </authorList>
    </citation>
    <scope>NUCLEOTIDE SEQUENCE [LARGE SCALE GENOMIC DNA]</scope>
    <source>
        <strain evidence="4 5">DSM 52655</strain>
    </source>
</reference>